<proteinExistence type="predicted"/>
<organism evidence="1 2">
    <name type="scientific">Botryotinia calthae</name>
    <dbReference type="NCBI Taxonomy" id="38488"/>
    <lineage>
        <taxon>Eukaryota</taxon>
        <taxon>Fungi</taxon>
        <taxon>Dikarya</taxon>
        <taxon>Ascomycota</taxon>
        <taxon>Pezizomycotina</taxon>
        <taxon>Leotiomycetes</taxon>
        <taxon>Helotiales</taxon>
        <taxon>Sclerotiniaceae</taxon>
        <taxon>Botryotinia</taxon>
    </lineage>
</organism>
<comment type="caution">
    <text evidence="1">The sequence shown here is derived from an EMBL/GenBank/DDBJ whole genome shotgun (WGS) entry which is preliminary data.</text>
</comment>
<dbReference type="Proteomes" id="UP000297299">
    <property type="component" value="Unassembled WGS sequence"/>
</dbReference>
<sequence>MGLCANPTSIPADKAALKASLRRYQLPNAIRNDYLIIDSFTAEICVCMGMASRQMKEQERVLDDKQNIERSENWGATTTEVVLSGELVSHGH</sequence>
<dbReference type="AlphaFoldDB" id="A0A4Y8D7B0"/>
<reference evidence="1 2" key="1">
    <citation type="submission" date="2017-11" db="EMBL/GenBank/DDBJ databases">
        <title>Comparative genomics of Botrytis spp.</title>
        <authorList>
            <person name="Valero-Jimenez C.A."/>
            <person name="Tapia P."/>
            <person name="Veloso J."/>
            <person name="Silva-Moreno E."/>
            <person name="Staats M."/>
            <person name="Valdes J.H."/>
            <person name="Van Kan J.A.L."/>
        </authorList>
    </citation>
    <scope>NUCLEOTIDE SEQUENCE [LARGE SCALE GENOMIC DNA]</scope>
    <source>
        <strain evidence="1 2">MUCL2830</strain>
    </source>
</reference>
<name>A0A4Y8D7B0_9HELO</name>
<dbReference type="EMBL" id="PHWZ01000092">
    <property type="protein sequence ID" value="TEY71469.1"/>
    <property type="molecule type" value="Genomic_DNA"/>
</dbReference>
<evidence type="ECO:0000313" key="2">
    <source>
        <dbReference type="Proteomes" id="UP000297299"/>
    </source>
</evidence>
<evidence type="ECO:0000313" key="1">
    <source>
        <dbReference type="EMBL" id="TEY71469.1"/>
    </source>
</evidence>
<gene>
    <name evidence="1" type="ORF">BOTCAL_0092g00010</name>
</gene>
<protein>
    <submittedName>
        <fullName evidence="1">Uncharacterized protein</fullName>
    </submittedName>
</protein>
<keyword evidence="2" id="KW-1185">Reference proteome</keyword>
<accession>A0A4Y8D7B0</accession>